<organism evidence="14">
    <name type="scientific">freshwater metagenome</name>
    <dbReference type="NCBI Taxonomy" id="449393"/>
    <lineage>
        <taxon>unclassified sequences</taxon>
        <taxon>metagenomes</taxon>
        <taxon>ecological metagenomes</taxon>
    </lineage>
</organism>
<dbReference type="GO" id="GO:0006935">
    <property type="term" value="P:chemotaxis"/>
    <property type="evidence" value="ECO:0007669"/>
    <property type="project" value="UniProtKB-KW"/>
</dbReference>
<dbReference type="Pfam" id="PF01706">
    <property type="entry name" value="FliG_C"/>
    <property type="match status" value="1"/>
</dbReference>
<dbReference type="Gene3D" id="1.10.220.30">
    <property type="match status" value="3"/>
</dbReference>
<sequence length="398" mass="44836">MDPRLKAYQKQNPPPKAEATKAPAPREPEPAPRAPKWNQFVQQTPPPQAKVEGPPNKSDDLADGKASADGDKSIRKVAKFLILLGQDEAAKVVRHLEPSQIEAISQEIATIKKIDPLEAEHLLKEFGYIAAQQVGVFKGGKAAAKEILDGAFGKEKSKSILNRVVPDLQLKPFRFLANLEKEVLRTLLLDESFTVLSIVVPFLEKGQAAAVMKALDPSMRLDLVKRLAKMEKVASEIVAKVEEGLREKLHNLSPSTSEEIDGKSRLADILRHMSVDKEESILKDLDKARPELTEELRRRLFTPEHLVRVGDDGFEDILRAKTEVQIALLWLASIDELRAKIEKNISTRRFLIVQGEIELLQETPRRELQKEMRFFLEEVREAVRSGRAALYDDTEEYL</sequence>
<dbReference type="InterPro" id="IPR023087">
    <property type="entry name" value="Flg_Motor_Flig_C"/>
</dbReference>
<keyword evidence="9" id="KW-0975">Bacterial flagellum</keyword>
<evidence type="ECO:0000256" key="3">
    <source>
        <dbReference type="ARBA" id="ARBA00010299"/>
    </source>
</evidence>
<dbReference type="Pfam" id="PF14841">
    <property type="entry name" value="FliG_M"/>
    <property type="match status" value="1"/>
</dbReference>
<evidence type="ECO:0000256" key="2">
    <source>
        <dbReference type="ARBA" id="ARBA00004413"/>
    </source>
</evidence>
<dbReference type="Pfam" id="PF14842">
    <property type="entry name" value="FliG_N"/>
    <property type="match status" value="1"/>
</dbReference>
<feature type="domain" description="Flagellar motor switch protein FliG middle" evidence="12">
    <location>
        <begin position="182"/>
        <end position="252"/>
    </location>
</feature>
<dbReference type="InterPro" id="IPR011002">
    <property type="entry name" value="FliG_a-hlx"/>
</dbReference>
<feature type="compositionally biased region" description="Basic and acidic residues" evidence="10">
    <location>
        <begin position="57"/>
        <end position="69"/>
    </location>
</feature>
<gene>
    <name evidence="14" type="ORF">UFOPK4112_01968</name>
</gene>
<evidence type="ECO:0000256" key="7">
    <source>
        <dbReference type="ARBA" id="ARBA00022779"/>
    </source>
</evidence>
<evidence type="ECO:0000256" key="5">
    <source>
        <dbReference type="ARBA" id="ARBA00022475"/>
    </source>
</evidence>
<evidence type="ECO:0000259" key="12">
    <source>
        <dbReference type="Pfam" id="PF14841"/>
    </source>
</evidence>
<dbReference type="GO" id="GO:0005886">
    <property type="term" value="C:plasma membrane"/>
    <property type="evidence" value="ECO:0007669"/>
    <property type="project" value="UniProtKB-SubCell"/>
</dbReference>
<dbReference type="SUPFAM" id="SSF48029">
    <property type="entry name" value="FliG"/>
    <property type="match status" value="2"/>
</dbReference>
<dbReference type="AlphaFoldDB" id="A0A6J7RYB2"/>
<keyword evidence="5" id="KW-1003">Cell membrane</keyword>
<proteinExistence type="inferred from homology"/>
<evidence type="ECO:0000256" key="9">
    <source>
        <dbReference type="ARBA" id="ARBA00023143"/>
    </source>
</evidence>
<evidence type="ECO:0000256" key="10">
    <source>
        <dbReference type="SAM" id="MobiDB-lite"/>
    </source>
</evidence>
<reference evidence="14" key="1">
    <citation type="submission" date="2020-05" db="EMBL/GenBank/DDBJ databases">
        <authorList>
            <person name="Chiriac C."/>
            <person name="Salcher M."/>
            <person name="Ghai R."/>
            <person name="Kavagutti S V."/>
        </authorList>
    </citation>
    <scope>NUCLEOTIDE SEQUENCE</scope>
</reference>
<dbReference type="InterPro" id="IPR032779">
    <property type="entry name" value="FliG_M"/>
</dbReference>
<dbReference type="PANTHER" id="PTHR30534">
    <property type="entry name" value="FLAGELLAR MOTOR SWITCH PROTEIN FLIG"/>
    <property type="match status" value="1"/>
</dbReference>
<dbReference type="PRINTS" id="PR00954">
    <property type="entry name" value="FLGMOTORFLIG"/>
</dbReference>
<dbReference type="GO" id="GO:0071973">
    <property type="term" value="P:bacterial-type flagellum-dependent cell motility"/>
    <property type="evidence" value="ECO:0007669"/>
    <property type="project" value="InterPro"/>
</dbReference>
<dbReference type="InterPro" id="IPR028263">
    <property type="entry name" value="FliG_N"/>
</dbReference>
<feature type="domain" description="Flagellar motor switch protein FliG C-terminal" evidence="11">
    <location>
        <begin position="284"/>
        <end position="387"/>
    </location>
</feature>
<feature type="domain" description="Flagellar motor switch protein FliG N-terminal" evidence="13">
    <location>
        <begin position="74"/>
        <end position="173"/>
    </location>
</feature>
<evidence type="ECO:0000256" key="8">
    <source>
        <dbReference type="ARBA" id="ARBA00023136"/>
    </source>
</evidence>
<keyword evidence="6" id="KW-0145">Chemotaxis</keyword>
<comment type="similarity">
    <text evidence="3">Belongs to the FliG family.</text>
</comment>
<evidence type="ECO:0000256" key="4">
    <source>
        <dbReference type="ARBA" id="ARBA00021870"/>
    </source>
</evidence>
<dbReference type="GO" id="GO:0009425">
    <property type="term" value="C:bacterial-type flagellum basal body"/>
    <property type="evidence" value="ECO:0007669"/>
    <property type="project" value="UniProtKB-SubCell"/>
</dbReference>
<dbReference type="PANTHER" id="PTHR30534:SF0">
    <property type="entry name" value="FLAGELLAR MOTOR SWITCH PROTEIN FLIG"/>
    <property type="match status" value="1"/>
</dbReference>
<evidence type="ECO:0000313" key="14">
    <source>
        <dbReference type="EMBL" id="CAB5033883.1"/>
    </source>
</evidence>
<evidence type="ECO:0000256" key="1">
    <source>
        <dbReference type="ARBA" id="ARBA00004117"/>
    </source>
</evidence>
<comment type="subcellular location">
    <subcellularLocation>
        <location evidence="1">Bacterial flagellum basal body</location>
    </subcellularLocation>
    <subcellularLocation>
        <location evidence="2">Cell membrane</location>
        <topology evidence="2">Peripheral membrane protein</topology>
        <orientation evidence="2">Cytoplasmic side</orientation>
    </subcellularLocation>
</comment>
<protein>
    <recommendedName>
        <fullName evidence="4">Flagellar motor switch protein FliG</fullName>
    </recommendedName>
</protein>
<accession>A0A6J7RYB2</accession>
<feature type="region of interest" description="Disordered" evidence="10">
    <location>
        <begin position="1"/>
        <end position="69"/>
    </location>
</feature>
<dbReference type="EMBL" id="CAFBPM010000050">
    <property type="protein sequence ID" value="CAB5033883.1"/>
    <property type="molecule type" value="Genomic_DNA"/>
</dbReference>
<evidence type="ECO:0000259" key="11">
    <source>
        <dbReference type="Pfam" id="PF01706"/>
    </source>
</evidence>
<name>A0A6J7RYB2_9ZZZZ</name>
<dbReference type="GO" id="GO:0003774">
    <property type="term" value="F:cytoskeletal motor activity"/>
    <property type="evidence" value="ECO:0007669"/>
    <property type="project" value="InterPro"/>
</dbReference>
<evidence type="ECO:0000259" key="13">
    <source>
        <dbReference type="Pfam" id="PF14842"/>
    </source>
</evidence>
<keyword evidence="8" id="KW-0472">Membrane</keyword>
<dbReference type="InterPro" id="IPR000090">
    <property type="entry name" value="Flg_Motor_Flig"/>
</dbReference>
<keyword evidence="7" id="KW-0283">Flagellar rotation</keyword>
<evidence type="ECO:0000256" key="6">
    <source>
        <dbReference type="ARBA" id="ARBA00022500"/>
    </source>
</evidence>